<evidence type="ECO:0000256" key="7">
    <source>
        <dbReference type="ARBA" id="ARBA00023136"/>
    </source>
</evidence>
<evidence type="ECO:0000256" key="5">
    <source>
        <dbReference type="ARBA" id="ARBA00022692"/>
    </source>
</evidence>
<feature type="transmembrane region" description="Helical" evidence="8">
    <location>
        <begin position="82"/>
        <end position="101"/>
    </location>
</feature>
<feature type="transmembrane region" description="Helical" evidence="8">
    <location>
        <begin position="147"/>
        <end position="167"/>
    </location>
</feature>
<dbReference type="AlphaFoldDB" id="A0A1T2X8P1"/>
<evidence type="ECO:0000256" key="4">
    <source>
        <dbReference type="ARBA" id="ARBA00022544"/>
    </source>
</evidence>
<feature type="transmembrane region" description="Helical" evidence="8">
    <location>
        <begin position="40"/>
        <end position="61"/>
    </location>
</feature>
<feature type="transmembrane region" description="Helical" evidence="8">
    <location>
        <begin position="339"/>
        <end position="358"/>
    </location>
</feature>
<keyword evidence="3" id="KW-0813">Transport</keyword>
<dbReference type="PANTHER" id="PTHR34975">
    <property type="entry name" value="SPORE GERMINATION PROTEIN A2"/>
    <property type="match status" value="1"/>
</dbReference>
<feature type="transmembrane region" description="Helical" evidence="8">
    <location>
        <begin position="12"/>
        <end position="34"/>
    </location>
</feature>
<keyword evidence="10" id="KW-1185">Reference proteome</keyword>
<comment type="similarity">
    <text evidence="2">Belongs to the amino acid-polyamine-organocation (APC) superfamily. Spore germination protein (SGP) (TC 2.A.3.9) family.</text>
</comment>
<accession>A0A1T2X8P1</accession>
<keyword evidence="5 8" id="KW-0812">Transmembrane</keyword>
<dbReference type="Proteomes" id="UP000190188">
    <property type="component" value="Unassembled WGS sequence"/>
</dbReference>
<evidence type="ECO:0000313" key="9">
    <source>
        <dbReference type="EMBL" id="OPA76241.1"/>
    </source>
</evidence>
<protein>
    <submittedName>
        <fullName evidence="9">Spore gernimation protein</fullName>
    </submittedName>
</protein>
<organism evidence="9 10">
    <name type="scientific">Paenibacillus selenitireducens</name>
    <dbReference type="NCBI Taxonomy" id="1324314"/>
    <lineage>
        <taxon>Bacteria</taxon>
        <taxon>Bacillati</taxon>
        <taxon>Bacillota</taxon>
        <taxon>Bacilli</taxon>
        <taxon>Bacillales</taxon>
        <taxon>Paenibacillaceae</taxon>
        <taxon>Paenibacillus</taxon>
    </lineage>
</organism>
<dbReference type="InterPro" id="IPR004761">
    <property type="entry name" value="Spore_GerAB"/>
</dbReference>
<dbReference type="EMBL" id="MSZX01000007">
    <property type="protein sequence ID" value="OPA76241.1"/>
    <property type="molecule type" value="Genomic_DNA"/>
</dbReference>
<feature type="transmembrane region" description="Helical" evidence="8">
    <location>
        <begin position="187"/>
        <end position="205"/>
    </location>
</feature>
<dbReference type="GO" id="GO:0009847">
    <property type="term" value="P:spore germination"/>
    <property type="evidence" value="ECO:0007669"/>
    <property type="project" value="InterPro"/>
</dbReference>
<dbReference type="OrthoDB" id="2078716at2"/>
<evidence type="ECO:0000256" key="3">
    <source>
        <dbReference type="ARBA" id="ARBA00022448"/>
    </source>
</evidence>
<feature type="transmembrane region" description="Helical" evidence="8">
    <location>
        <begin position="274"/>
        <end position="295"/>
    </location>
</feature>
<evidence type="ECO:0000256" key="1">
    <source>
        <dbReference type="ARBA" id="ARBA00004141"/>
    </source>
</evidence>
<evidence type="ECO:0000256" key="6">
    <source>
        <dbReference type="ARBA" id="ARBA00022989"/>
    </source>
</evidence>
<keyword evidence="7 8" id="KW-0472">Membrane</keyword>
<reference evidence="9 10" key="1">
    <citation type="submission" date="2017-01" db="EMBL/GenBank/DDBJ databases">
        <title>Genome analysis of Paenibacillus selenitrireducens ES3-24.</title>
        <authorList>
            <person name="Xu D."/>
            <person name="Yao R."/>
            <person name="Zheng S."/>
        </authorList>
    </citation>
    <scope>NUCLEOTIDE SEQUENCE [LARGE SCALE GENOMIC DNA]</scope>
    <source>
        <strain evidence="9 10">ES3-24</strain>
    </source>
</reference>
<dbReference type="Pfam" id="PF03845">
    <property type="entry name" value="Spore_permease"/>
    <property type="match status" value="1"/>
</dbReference>
<sequence>MLENGKISLRQFTILVTLFTIGDSILVLPSVATFEAKEDAWISAIIGMGVGWLVVCLLVVVSKLNPDLTFVESNKKILGSTLGTAVSLLFIAYFLLCASANVREIGDFMTTQSMPETPIQAIYVVFLCIVVMGVRLGLEAFARAGEVFFPGVILFFVTFIILLLPQAHMENIQPVLAEGIKPVLRGSISTSTFSSGQLVVFLMIMPYVNQPKKILKGFFTGTLMGGVALIILIIITILVLGADATSSNMYPSYSLAKKIDIGRFLERIEAILSLMWFVTIFFKIILFFYGLVLGLSQVLKLKEYKSLTLPAAMILMVLSTLIAPNITYYNNVIARYWPFYDYTLNVLFPLLLLGVYGLRQKLFSQSSDLE</sequence>
<proteinExistence type="inferred from homology"/>
<dbReference type="NCBIfam" id="TIGR00912">
    <property type="entry name" value="2A0309"/>
    <property type="match status" value="1"/>
</dbReference>
<comment type="subcellular location">
    <subcellularLocation>
        <location evidence="1">Membrane</location>
        <topology evidence="1">Multi-pass membrane protein</topology>
    </subcellularLocation>
</comment>
<gene>
    <name evidence="9" type="ORF">BVG16_18740</name>
</gene>
<dbReference type="STRING" id="1324314.BVG16_18740"/>
<dbReference type="PANTHER" id="PTHR34975:SF2">
    <property type="entry name" value="SPORE GERMINATION PROTEIN A2"/>
    <property type="match status" value="1"/>
</dbReference>
<dbReference type="GO" id="GO:0016020">
    <property type="term" value="C:membrane"/>
    <property type="evidence" value="ECO:0007669"/>
    <property type="project" value="UniProtKB-SubCell"/>
</dbReference>
<name>A0A1T2X8P1_9BACL</name>
<comment type="caution">
    <text evidence="9">The sequence shown here is derived from an EMBL/GenBank/DDBJ whole genome shotgun (WGS) entry which is preliminary data.</text>
</comment>
<evidence type="ECO:0000256" key="2">
    <source>
        <dbReference type="ARBA" id="ARBA00007998"/>
    </source>
</evidence>
<feature type="transmembrane region" description="Helical" evidence="8">
    <location>
        <begin position="121"/>
        <end position="138"/>
    </location>
</feature>
<keyword evidence="6 8" id="KW-1133">Transmembrane helix</keyword>
<feature type="transmembrane region" description="Helical" evidence="8">
    <location>
        <begin position="307"/>
        <end position="327"/>
    </location>
</feature>
<feature type="transmembrane region" description="Helical" evidence="8">
    <location>
        <begin position="217"/>
        <end position="242"/>
    </location>
</feature>
<evidence type="ECO:0000256" key="8">
    <source>
        <dbReference type="SAM" id="Phobius"/>
    </source>
</evidence>
<dbReference type="RefSeq" id="WP_078500498.1">
    <property type="nucleotide sequence ID" value="NZ_MSZX01000007.1"/>
</dbReference>
<dbReference type="Gene3D" id="1.20.1740.10">
    <property type="entry name" value="Amino acid/polyamine transporter I"/>
    <property type="match status" value="1"/>
</dbReference>
<keyword evidence="4" id="KW-0309">Germination</keyword>
<evidence type="ECO:0000313" key="10">
    <source>
        <dbReference type="Proteomes" id="UP000190188"/>
    </source>
</evidence>